<dbReference type="AlphaFoldDB" id="A0A1H2PQV7"/>
<dbReference type="Proteomes" id="UP000243719">
    <property type="component" value="Unassembled WGS sequence"/>
</dbReference>
<name>A0A1H2PQV7_9BURK</name>
<evidence type="ECO:0000313" key="1">
    <source>
        <dbReference type="EMBL" id="SDV49233.1"/>
    </source>
</evidence>
<reference evidence="2" key="1">
    <citation type="submission" date="2016-09" db="EMBL/GenBank/DDBJ databases">
        <authorList>
            <person name="Varghese N."/>
            <person name="Submissions S."/>
        </authorList>
    </citation>
    <scope>NUCLEOTIDE SEQUENCE [LARGE SCALE GENOMIC DNA]</scope>
    <source>
        <strain evidence="2">JS23</strain>
    </source>
</reference>
<accession>A0A1H2PQV7</accession>
<keyword evidence="2" id="KW-1185">Reference proteome</keyword>
<dbReference type="RefSeq" id="WP_091909014.1">
    <property type="nucleotide sequence ID" value="NZ_FNLO01000007.1"/>
</dbReference>
<dbReference type="EMBL" id="FNLO01000007">
    <property type="protein sequence ID" value="SDV49233.1"/>
    <property type="molecule type" value="Genomic_DNA"/>
</dbReference>
<evidence type="ECO:0000313" key="2">
    <source>
        <dbReference type="Proteomes" id="UP000243719"/>
    </source>
</evidence>
<proteinExistence type="predicted"/>
<dbReference type="STRING" id="1770053.SAMN05216551_107170"/>
<protein>
    <submittedName>
        <fullName evidence="1">Uncharacterized protein</fullName>
    </submittedName>
</protein>
<organism evidence="1 2">
    <name type="scientific">Chitinasiproducens palmae</name>
    <dbReference type="NCBI Taxonomy" id="1770053"/>
    <lineage>
        <taxon>Bacteria</taxon>
        <taxon>Pseudomonadati</taxon>
        <taxon>Pseudomonadota</taxon>
        <taxon>Betaproteobacteria</taxon>
        <taxon>Burkholderiales</taxon>
        <taxon>Burkholderiaceae</taxon>
        <taxon>Chitinasiproducens</taxon>
    </lineage>
</organism>
<sequence>MGLFGYFKRNYANAGAAITLNVYNGRRDSGVTQFDYFVSCTGAELHINAQRAKRALASEYRKSEGPCRPRFPDDEWLLCTFKLQELIKRHGPAEGFREGHDYVCLLVNTVFADFEDQDAIFLEFDRRAGSRLSSLNMKTLRSKAHQFAAA</sequence>
<gene>
    <name evidence="1" type="ORF">SAMN05216551_107170</name>
</gene>